<proteinExistence type="predicted"/>
<comment type="caution">
    <text evidence="1">The sequence shown here is derived from an EMBL/GenBank/DDBJ whole genome shotgun (WGS) entry which is preliminary data.</text>
</comment>
<keyword evidence="2" id="KW-1185">Reference proteome</keyword>
<accession>A0AC60QV82</accession>
<evidence type="ECO:0000313" key="2">
    <source>
        <dbReference type="Proteomes" id="UP000805193"/>
    </source>
</evidence>
<sequence length="124" mass="14393">MENRKPFKLKSAIMVYNLFQVIANAFLFVQYTRHSYLGGNYNIFCQGMSYSRDDNAMAILRLVWWSLFVRIADFLDTLFFVTTKKFSHIAALHVIHHILVIVNRFGGVTTTMHKEGTIVYGLTH</sequence>
<reference evidence="1 2" key="1">
    <citation type="journal article" date="2020" name="Cell">
        <title>Large-Scale Comparative Analyses of Tick Genomes Elucidate Their Genetic Diversity and Vector Capacities.</title>
        <authorList>
            <consortium name="Tick Genome and Microbiome Consortium (TIGMIC)"/>
            <person name="Jia N."/>
            <person name="Wang J."/>
            <person name="Shi W."/>
            <person name="Du L."/>
            <person name="Sun Y."/>
            <person name="Zhan W."/>
            <person name="Jiang J.F."/>
            <person name="Wang Q."/>
            <person name="Zhang B."/>
            <person name="Ji P."/>
            <person name="Bell-Sakyi L."/>
            <person name="Cui X.M."/>
            <person name="Yuan T.T."/>
            <person name="Jiang B.G."/>
            <person name="Yang W.F."/>
            <person name="Lam T.T."/>
            <person name="Chang Q.C."/>
            <person name="Ding S.J."/>
            <person name="Wang X.J."/>
            <person name="Zhu J.G."/>
            <person name="Ruan X.D."/>
            <person name="Zhao L."/>
            <person name="Wei J.T."/>
            <person name="Ye R.Z."/>
            <person name="Que T.C."/>
            <person name="Du C.H."/>
            <person name="Zhou Y.H."/>
            <person name="Cheng J.X."/>
            <person name="Dai P.F."/>
            <person name="Guo W.B."/>
            <person name="Han X.H."/>
            <person name="Huang E.J."/>
            <person name="Li L.F."/>
            <person name="Wei W."/>
            <person name="Gao Y.C."/>
            <person name="Liu J.Z."/>
            <person name="Shao H.Z."/>
            <person name="Wang X."/>
            <person name="Wang C.C."/>
            <person name="Yang T.C."/>
            <person name="Huo Q.B."/>
            <person name="Li W."/>
            <person name="Chen H.Y."/>
            <person name="Chen S.E."/>
            <person name="Zhou L.G."/>
            <person name="Ni X.B."/>
            <person name="Tian J.H."/>
            <person name="Sheng Y."/>
            <person name="Liu T."/>
            <person name="Pan Y.S."/>
            <person name="Xia L.Y."/>
            <person name="Li J."/>
            <person name="Zhao F."/>
            <person name="Cao W.C."/>
        </authorList>
    </citation>
    <scope>NUCLEOTIDE SEQUENCE [LARGE SCALE GENOMIC DNA]</scope>
    <source>
        <strain evidence="1">Iper-2018</strain>
    </source>
</reference>
<dbReference type="EMBL" id="JABSTQ010004419">
    <property type="protein sequence ID" value="KAG0442237.1"/>
    <property type="molecule type" value="Genomic_DNA"/>
</dbReference>
<protein>
    <submittedName>
        <fullName evidence="1">Uncharacterized protein</fullName>
    </submittedName>
</protein>
<dbReference type="Proteomes" id="UP000805193">
    <property type="component" value="Unassembled WGS sequence"/>
</dbReference>
<gene>
    <name evidence="1" type="ORF">HPB47_015752</name>
</gene>
<evidence type="ECO:0000313" key="1">
    <source>
        <dbReference type="EMBL" id="KAG0442237.1"/>
    </source>
</evidence>
<name>A0AC60QV82_IXOPE</name>
<organism evidence="1 2">
    <name type="scientific">Ixodes persulcatus</name>
    <name type="common">Taiga tick</name>
    <dbReference type="NCBI Taxonomy" id="34615"/>
    <lineage>
        <taxon>Eukaryota</taxon>
        <taxon>Metazoa</taxon>
        <taxon>Ecdysozoa</taxon>
        <taxon>Arthropoda</taxon>
        <taxon>Chelicerata</taxon>
        <taxon>Arachnida</taxon>
        <taxon>Acari</taxon>
        <taxon>Parasitiformes</taxon>
        <taxon>Ixodida</taxon>
        <taxon>Ixodoidea</taxon>
        <taxon>Ixodidae</taxon>
        <taxon>Ixodinae</taxon>
        <taxon>Ixodes</taxon>
    </lineage>
</organism>